<name>A4V7V6_PSEFS</name>
<protein>
    <submittedName>
        <fullName evidence="1">Uncharacterized protein</fullName>
    </submittedName>
</protein>
<evidence type="ECO:0000313" key="1">
    <source>
        <dbReference type="EMBL" id="CAM96442.1"/>
    </source>
</evidence>
<accession>A4V7V6</accession>
<keyword evidence="1" id="KW-0614">Plasmid</keyword>
<dbReference type="AlphaFoldDB" id="A4V7V6"/>
<organism evidence="1 2">
    <name type="scientific">Pseudomonas fluorescens (strain SBW25)</name>
    <dbReference type="NCBI Taxonomy" id="216595"/>
    <lineage>
        <taxon>Bacteria</taxon>
        <taxon>Pseudomonadati</taxon>
        <taxon>Pseudomonadota</taxon>
        <taxon>Gammaproteobacteria</taxon>
        <taxon>Pseudomonadales</taxon>
        <taxon>Pseudomonadaceae</taxon>
        <taxon>Pseudomonas</taxon>
    </lineage>
</organism>
<evidence type="ECO:0000313" key="2">
    <source>
        <dbReference type="Proteomes" id="UP000002332"/>
    </source>
</evidence>
<geneLocation type="plasmid" evidence="1 2">
    <name>pQBR103</name>
</geneLocation>
<dbReference type="EMBL" id="AM235768">
    <property type="protein sequence ID" value="CAM96442.1"/>
    <property type="molecule type" value="Genomic_DNA"/>
</dbReference>
<dbReference type="Proteomes" id="UP000002332">
    <property type="component" value="Plasmid pQBR103"/>
</dbReference>
<proteinExistence type="predicted"/>
<sequence length="105" mass="11274">MKAGIGRITIPNLHSGFAEVGPPITNRQVSFRPHRAVTIDACLEKCSLFAAGQVDTGLQLGWFIESTHLLAPQSCAESYQPAHDCTGNAITDRTATGEIKGCCFR</sequence>
<gene>
    <name evidence="1" type="ordered locus">pQBR0410</name>
</gene>
<reference evidence="1 2" key="1">
    <citation type="journal article" date="2007" name="ISME J.">
        <title>Sequence-based analysis of pQBR103; a representative of a unique, transfer-proficient mega plasmid resident in the microbial community of sugar beet.</title>
        <authorList>
            <person name="Tett A."/>
            <person name="Spiers A.J."/>
            <person name="Crossman L.C."/>
            <person name="Ager D."/>
            <person name="Ciric L."/>
            <person name="Dow J.M."/>
            <person name="Fry J.C."/>
            <person name="Harris D."/>
            <person name="Lilley A."/>
            <person name="Oliver A."/>
            <person name="Parkhill J."/>
            <person name="Quail M.A."/>
            <person name="Rainey P.B."/>
            <person name="Saunders N.J."/>
            <person name="Seeger K."/>
            <person name="Snyder L.A.S."/>
            <person name="Squares R."/>
            <person name="Thomas C.M."/>
            <person name="Turner S.L."/>
            <person name="Zhang X.-X."/>
            <person name="Field D."/>
            <person name="Bailey M.J."/>
        </authorList>
    </citation>
    <scope>NUCLEOTIDE SEQUENCE [LARGE SCALE GENOMIC DNA]</scope>
    <source>
        <strain evidence="1 2">SBW25</strain>
    </source>
</reference>